<gene>
    <name evidence="1" type="primary">WBGene00091681</name>
</gene>
<name>A0A2A6C2N0_PRIPA</name>
<dbReference type="PANTHER" id="PTHR36514:SF3">
    <property type="entry name" value="ASCARIS SUUM EPICUTICLIN PROTEIN RELATED"/>
    <property type="match status" value="1"/>
</dbReference>
<accession>A0A8R1Y7N5</accession>
<organism evidence="1 2">
    <name type="scientific">Pristionchus pacificus</name>
    <name type="common">Parasitic nematode worm</name>
    <dbReference type="NCBI Taxonomy" id="54126"/>
    <lineage>
        <taxon>Eukaryota</taxon>
        <taxon>Metazoa</taxon>
        <taxon>Ecdysozoa</taxon>
        <taxon>Nematoda</taxon>
        <taxon>Chromadorea</taxon>
        <taxon>Rhabditida</taxon>
        <taxon>Rhabditina</taxon>
        <taxon>Diplogasteromorpha</taxon>
        <taxon>Diplogasteroidea</taxon>
        <taxon>Neodiplogasteridae</taxon>
        <taxon>Pristionchus</taxon>
    </lineage>
</organism>
<accession>A0A2A6C2N0</accession>
<evidence type="ECO:0000313" key="2">
    <source>
        <dbReference type="Proteomes" id="UP000005239"/>
    </source>
</evidence>
<evidence type="ECO:0000313" key="1">
    <source>
        <dbReference type="EnsemblMetazoa" id="PPA02127.1"/>
    </source>
</evidence>
<protein>
    <submittedName>
        <fullName evidence="1">Uncharacterized protein</fullName>
    </submittedName>
</protein>
<dbReference type="Proteomes" id="UP000005239">
    <property type="component" value="Unassembled WGS sequence"/>
</dbReference>
<reference evidence="1" key="2">
    <citation type="submission" date="2022-06" db="UniProtKB">
        <authorList>
            <consortium name="EnsemblMetazoa"/>
        </authorList>
    </citation>
    <scope>IDENTIFICATION</scope>
    <source>
        <strain evidence="1">PS312</strain>
    </source>
</reference>
<dbReference type="PANTHER" id="PTHR36514">
    <property type="entry name" value="PROTEIN CBG00436"/>
    <property type="match status" value="1"/>
</dbReference>
<dbReference type="OrthoDB" id="5843337at2759"/>
<keyword evidence="2" id="KW-1185">Reference proteome</keyword>
<sequence length="396" mass="43636">MKFIGICLVISSAFASHHLHKRSNGYGDELIVPEETHVEVQAEPKQQYAEEEVSVVDAAPVSGYDEQSAPITQVERSGYRLKRSNAYGDELVVPVEQVKKTVNAGVKPTYGEEEVSVVNSDPYEDVQTHPTLNALPVQESGYRHKRNARLIRANEYGDEQIVPEVMVEDKPARSDYTETSAIFAQVEPYEPASAAVEHVQRSGYRSKRSNAYGDEQIIPEVTVVDTPAARSDYAETAPIVAEVQQYEPVPAESAVVEQVERSGYRVKRNAYGDELIVPTTVLQTAPVAPVSELAAPVVDQSYVGQVVPARPAISPVHTVVHTAPEQIVLSKQSVYGDEAVVPAQVPIIPVHHLRYAEVPLTYGSLFSTRPYPNAPMVVSSGYRTAKRARFVKRRLH</sequence>
<proteinExistence type="predicted"/>
<dbReference type="EnsemblMetazoa" id="PPA02127.1">
    <property type="protein sequence ID" value="PPA02127.1"/>
    <property type="gene ID" value="WBGene00091681"/>
</dbReference>
<dbReference type="AlphaFoldDB" id="A0A2A6C2N0"/>
<reference evidence="2" key="1">
    <citation type="journal article" date="2008" name="Nat. Genet.">
        <title>The Pristionchus pacificus genome provides a unique perspective on nematode lifestyle and parasitism.</title>
        <authorList>
            <person name="Dieterich C."/>
            <person name="Clifton S.W."/>
            <person name="Schuster L.N."/>
            <person name="Chinwalla A."/>
            <person name="Delehaunty K."/>
            <person name="Dinkelacker I."/>
            <person name="Fulton L."/>
            <person name="Fulton R."/>
            <person name="Godfrey J."/>
            <person name="Minx P."/>
            <person name="Mitreva M."/>
            <person name="Roeseler W."/>
            <person name="Tian H."/>
            <person name="Witte H."/>
            <person name="Yang S.P."/>
            <person name="Wilson R.K."/>
            <person name="Sommer R.J."/>
        </authorList>
    </citation>
    <scope>NUCLEOTIDE SEQUENCE [LARGE SCALE GENOMIC DNA]</scope>
    <source>
        <strain evidence="2">PS312</strain>
    </source>
</reference>